<evidence type="ECO:0000313" key="4">
    <source>
        <dbReference type="Proteomes" id="UP000242188"/>
    </source>
</evidence>
<dbReference type="PROSITE" id="PS50853">
    <property type="entry name" value="FN3"/>
    <property type="match status" value="1"/>
</dbReference>
<accession>A0A210Q522</accession>
<evidence type="ECO:0000313" key="3">
    <source>
        <dbReference type="EMBL" id="OWF43828.1"/>
    </source>
</evidence>
<reference evidence="3 4" key="1">
    <citation type="journal article" date="2017" name="Nat. Ecol. Evol.">
        <title>Scallop genome provides insights into evolution of bilaterian karyotype and development.</title>
        <authorList>
            <person name="Wang S."/>
            <person name="Zhang J."/>
            <person name="Jiao W."/>
            <person name="Li J."/>
            <person name="Xun X."/>
            <person name="Sun Y."/>
            <person name="Guo X."/>
            <person name="Huan P."/>
            <person name="Dong B."/>
            <person name="Zhang L."/>
            <person name="Hu X."/>
            <person name="Sun X."/>
            <person name="Wang J."/>
            <person name="Zhao C."/>
            <person name="Wang Y."/>
            <person name="Wang D."/>
            <person name="Huang X."/>
            <person name="Wang R."/>
            <person name="Lv J."/>
            <person name="Li Y."/>
            <person name="Zhang Z."/>
            <person name="Liu B."/>
            <person name="Lu W."/>
            <person name="Hui Y."/>
            <person name="Liang J."/>
            <person name="Zhou Z."/>
            <person name="Hou R."/>
            <person name="Li X."/>
            <person name="Liu Y."/>
            <person name="Li H."/>
            <person name="Ning X."/>
            <person name="Lin Y."/>
            <person name="Zhao L."/>
            <person name="Xing Q."/>
            <person name="Dou J."/>
            <person name="Li Y."/>
            <person name="Mao J."/>
            <person name="Guo H."/>
            <person name="Dou H."/>
            <person name="Li T."/>
            <person name="Mu C."/>
            <person name="Jiang W."/>
            <person name="Fu Q."/>
            <person name="Fu X."/>
            <person name="Miao Y."/>
            <person name="Liu J."/>
            <person name="Yu Q."/>
            <person name="Li R."/>
            <person name="Liao H."/>
            <person name="Li X."/>
            <person name="Kong Y."/>
            <person name="Jiang Z."/>
            <person name="Chourrout D."/>
            <person name="Li R."/>
            <person name="Bao Z."/>
        </authorList>
    </citation>
    <scope>NUCLEOTIDE SEQUENCE [LARGE SCALE GENOMIC DNA]</scope>
    <source>
        <strain evidence="3 4">PY_sf001</strain>
    </source>
</reference>
<dbReference type="AlphaFoldDB" id="A0A210Q522"/>
<dbReference type="SUPFAM" id="SSF49265">
    <property type="entry name" value="Fibronectin type III"/>
    <property type="match status" value="1"/>
</dbReference>
<dbReference type="InterPro" id="IPR013783">
    <property type="entry name" value="Ig-like_fold"/>
</dbReference>
<sequence length="683" mass="76319">MVAVGKLITQAGSTCRFPNGNITATMKVRIGVVEEGDPGCAGTCADHDLSKFFNLILLPEIPVLNQWKVHDNQVKLSWQPSKSQSQVLYAVQYKKIYSQNWTNAIYEIQTLSCSIDIDDVCVDHHFRVIAINRHGSRGFSNYTYISASAFNLAAVSNVTFVGRGIYYYPGTHEFMAVIQWDRLPGWDTPSDMVDYQWNETPSMFCSKKLTNIMPIFERGSNTSSAAYRRVLMHIHADAFGCLYQGQVRAVTKCGLQGPWTNFTLDLRDCHNIFNFPCVAATFSSPGNVENVSLCVEYGGVNSSMLIRLQWDAPTYLGSMGVIESYIIRWGPVVLQNFPEPPIFTDQVPRSVSVKADIREVDVPVGYDDMSALYGFQVVPIAPQQRIRDNGWGLFQVYTVQISSDSNISPSGTVLLDEAGVRVVQIPNALSVDMMWQPRTMLQSPSSSSACREHYSIQLGRIIRDEESRAHLTDTTVQYVEGHDLVLDLQYVGAEYGFRIRSVDVNETVSDEVWNKTALHIFTLVGDHSSTDTGSSDMITLLIVALAIVMVSVVLAGAVWIRKKLRRRKLLPHLHGQLGVDANNYQLFHTQSSMSSMITPAVVPDMWELPHSGIKVGPILGQGAFGLVTKGRISGHLLTNRNIPLPQEVQREGTEISVAIKMLKGKTVSYYYRFMLINVQHIWR</sequence>
<name>A0A210Q522_MIZYE</name>
<dbReference type="InterPro" id="IPR036116">
    <property type="entry name" value="FN3_sf"/>
</dbReference>
<keyword evidence="1" id="KW-0812">Transmembrane</keyword>
<organism evidence="3 4">
    <name type="scientific">Mizuhopecten yessoensis</name>
    <name type="common">Japanese scallop</name>
    <name type="synonym">Patinopecten yessoensis</name>
    <dbReference type="NCBI Taxonomy" id="6573"/>
    <lineage>
        <taxon>Eukaryota</taxon>
        <taxon>Metazoa</taxon>
        <taxon>Spiralia</taxon>
        <taxon>Lophotrochozoa</taxon>
        <taxon>Mollusca</taxon>
        <taxon>Bivalvia</taxon>
        <taxon>Autobranchia</taxon>
        <taxon>Pteriomorphia</taxon>
        <taxon>Pectinida</taxon>
        <taxon>Pectinoidea</taxon>
        <taxon>Pectinidae</taxon>
        <taxon>Mizuhopecten</taxon>
    </lineage>
</organism>
<dbReference type="EMBL" id="NEDP02004994">
    <property type="protein sequence ID" value="OWF43828.1"/>
    <property type="molecule type" value="Genomic_DNA"/>
</dbReference>
<dbReference type="InterPro" id="IPR003961">
    <property type="entry name" value="FN3_dom"/>
</dbReference>
<dbReference type="Gene3D" id="2.60.40.10">
    <property type="entry name" value="Immunoglobulins"/>
    <property type="match status" value="1"/>
</dbReference>
<evidence type="ECO:0000259" key="2">
    <source>
        <dbReference type="PROSITE" id="PS50853"/>
    </source>
</evidence>
<evidence type="ECO:0000256" key="1">
    <source>
        <dbReference type="SAM" id="Phobius"/>
    </source>
</evidence>
<comment type="caution">
    <text evidence="3">The sequence shown here is derived from an EMBL/GenBank/DDBJ whole genome shotgun (WGS) entry which is preliminary data.</text>
</comment>
<dbReference type="Gene3D" id="3.30.200.20">
    <property type="entry name" value="Phosphorylase Kinase, domain 1"/>
    <property type="match status" value="1"/>
</dbReference>
<keyword evidence="4" id="KW-1185">Reference proteome</keyword>
<keyword evidence="1" id="KW-1133">Transmembrane helix</keyword>
<proteinExistence type="predicted"/>
<dbReference type="OrthoDB" id="5984265at2759"/>
<keyword evidence="1" id="KW-0472">Membrane</keyword>
<protein>
    <recommendedName>
        <fullName evidence="2">Fibronectin type-III domain-containing protein</fullName>
    </recommendedName>
</protein>
<gene>
    <name evidence="3" type="ORF">KP79_PYT10185</name>
</gene>
<feature type="transmembrane region" description="Helical" evidence="1">
    <location>
        <begin position="537"/>
        <end position="560"/>
    </location>
</feature>
<dbReference type="Proteomes" id="UP000242188">
    <property type="component" value="Unassembled WGS sequence"/>
</dbReference>
<feature type="domain" description="Fibronectin type-III" evidence="2">
    <location>
        <begin position="58"/>
        <end position="150"/>
    </location>
</feature>